<keyword evidence="5 6" id="KW-0472">Membrane</keyword>
<feature type="transmembrane region" description="Helical" evidence="6">
    <location>
        <begin position="93"/>
        <end position="111"/>
    </location>
</feature>
<proteinExistence type="inferred from homology"/>
<evidence type="ECO:0000256" key="3">
    <source>
        <dbReference type="ARBA" id="ARBA00022692"/>
    </source>
</evidence>
<protein>
    <submittedName>
        <fullName evidence="7">TerC family protein</fullName>
    </submittedName>
</protein>
<gene>
    <name evidence="7" type="ORF">Q8A70_20825</name>
</gene>
<feature type="transmembrane region" description="Helical" evidence="6">
    <location>
        <begin position="132"/>
        <end position="151"/>
    </location>
</feature>
<dbReference type="PANTHER" id="PTHR30238">
    <property type="entry name" value="MEMBRANE BOUND PREDICTED REDOX MODULATOR"/>
    <property type="match status" value="1"/>
</dbReference>
<feature type="transmembrane region" description="Helical" evidence="6">
    <location>
        <begin position="197"/>
        <end position="217"/>
    </location>
</feature>
<dbReference type="EMBL" id="JAUYVI010000006">
    <property type="protein sequence ID" value="MDQ7250147.1"/>
    <property type="molecule type" value="Genomic_DNA"/>
</dbReference>
<name>A0ABU0YR01_9PROT</name>
<comment type="caution">
    <text evidence="7">The sequence shown here is derived from an EMBL/GenBank/DDBJ whole genome shotgun (WGS) entry which is preliminary data.</text>
</comment>
<feature type="transmembrane region" description="Helical" evidence="6">
    <location>
        <begin position="12"/>
        <end position="33"/>
    </location>
</feature>
<evidence type="ECO:0000256" key="4">
    <source>
        <dbReference type="ARBA" id="ARBA00022989"/>
    </source>
</evidence>
<evidence type="ECO:0000313" key="7">
    <source>
        <dbReference type="EMBL" id="MDQ7250147.1"/>
    </source>
</evidence>
<keyword evidence="8" id="KW-1185">Reference proteome</keyword>
<evidence type="ECO:0000256" key="5">
    <source>
        <dbReference type="ARBA" id="ARBA00023136"/>
    </source>
</evidence>
<organism evidence="7 8">
    <name type="scientific">Dongia sedimenti</name>
    <dbReference type="NCBI Taxonomy" id="3064282"/>
    <lineage>
        <taxon>Bacteria</taxon>
        <taxon>Pseudomonadati</taxon>
        <taxon>Pseudomonadota</taxon>
        <taxon>Alphaproteobacteria</taxon>
        <taxon>Rhodospirillales</taxon>
        <taxon>Dongiaceae</taxon>
        <taxon>Dongia</taxon>
    </lineage>
</organism>
<dbReference type="Pfam" id="PF03741">
    <property type="entry name" value="TerC"/>
    <property type="match status" value="1"/>
</dbReference>
<feature type="transmembrane region" description="Helical" evidence="6">
    <location>
        <begin position="53"/>
        <end position="73"/>
    </location>
</feature>
<evidence type="ECO:0000256" key="6">
    <source>
        <dbReference type="SAM" id="Phobius"/>
    </source>
</evidence>
<dbReference type="RefSeq" id="WP_379959027.1">
    <property type="nucleotide sequence ID" value="NZ_JAUYVI010000006.1"/>
</dbReference>
<comment type="subcellular location">
    <subcellularLocation>
        <location evidence="1">Membrane</location>
        <topology evidence="1">Multi-pass membrane protein</topology>
    </subcellularLocation>
</comment>
<accession>A0ABU0YR01</accession>
<comment type="similarity">
    <text evidence="2">Belongs to the TerC family.</text>
</comment>
<feature type="transmembrane region" description="Helical" evidence="6">
    <location>
        <begin position="163"/>
        <end position="185"/>
    </location>
</feature>
<evidence type="ECO:0000256" key="1">
    <source>
        <dbReference type="ARBA" id="ARBA00004141"/>
    </source>
</evidence>
<evidence type="ECO:0000313" key="8">
    <source>
        <dbReference type="Proteomes" id="UP001230156"/>
    </source>
</evidence>
<feature type="transmembrane region" description="Helical" evidence="6">
    <location>
        <begin position="223"/>
        <end position="241"/>
    </location>
</feature>
<dbReference type="InterPro" id="IPR005496">
    <property type="entry name" value="Integral_membrane_TerC"/>
</dbReference>
<keyword evidence="4 6" id="KW-1133">Transmembrane helix</keyword>
<evidence type="ECO:0000256" key="2">
    <source>
        <dbReference type="ARBA" id="ARBA00007511"/>
    </source>
</evidence>
<reference evidence="8" key="1">
    <citation type="submission" date="2023-08" db="EMBL/GenBank/DDBJ databases">
        <title>Rhodospirillaceae gen. nov., a novel taxon isolated from the Yangtze River Yuezi River estuary sludge.</title>
        <authorList>
            <person name="Ruan L."/>
        </authorList>
    </citation>
    <scope>NUCLEOTIDE SEQUENCE [LARGE SCALE GENOMIC DNA]</scope>
    <source>
        <strain evidence="8">R-7</strain>
    </source>
</reference>
<keyword evidence="3 6" id="KW-0812">Transmembrane</keyword>
<sequence length="254" mass="27364">MSEYLHLLTDPAVILSFLTLAALEIVLGIDNLLFVQIVAGRVSPEHQRMARRLGLSLALLTRLALLASIAWVAGLVEPILTIDWFGPEHTYELSWRDIILLGGGLFLLAKSTTEIHHNIDVAHEEEGAKKTYLSLGAAVVQIAILDIVFSLDSVITAVGMTNHLPVMVAAVCAAMVVMILAANAVGDFVDKHPSVKMLCLAFLLLIGVALLGEGLHFHIPKGYLYFAIAFSAGVEGLNLWARARRQAAKDNAAA</sequence>
<dbReference type="PANTHER" id="PTHR30238:SF4">
    <property type="entry name" value="SLL1022 PROTEIN"/>
    <property type="match status" value="1"/>
</dbReference>
<dbReference type="Proteomes" id="UP001230156">
    <property type="component" value="Unassembled WGS sequence"/>
</dbReference>